<feature type="region of interest" description="Disordered" evidence="1">
    <location>
        <begin position="780"/>
        <end position="799"/>
    </location>
</feature>
<protein>
    <submittedName>
        <fullName evidence="2">Uncharacterized protein</fullName>
    </submittedName>
</protein>
<organism evidence="2 3">
    <name type="scientific">Metarhizium brunneum</name>
    <dbReference type="NCBI Taxonomy" id="500148"/>
    <lineage>
        <taxon>Eukaryota</taxon>
        <taxon>Fungi</taxon>
        <taxon>Dikarya</taxon>
        <taxon>Ascomycota</taxon>
        <taxon>Pezizomycotina</taxon>
        <taxon>Sordariomycetes</taxon>
        <taxon>Hypocreomycetidae</taxon>
        <taxon>Hypocreales</taxon>
        <taxon>Clavicipitaceae</taxon>
        <taxon>Metarhizium</taxon>
    </lineage>
</organism>
<dbReference type="OrthoDB" id="4937783at2759"/>
<dbReference type="AlphaFoldDB" id="A0A7D5ZAK6"/>
<name>A0A7D5ZAK6_9HYPO</name>
<feature type="region of interest" description="Disordered" evidence="1">
    <location>
        <begin position="504"/>
        <end position="524"/>
    </location>
</feature>
<evidence type="ECO:0000313" key="3">
    <source>
        <dbReference type="Proteomes" id="UP000510686"/>
    </source>
</evidence>
<reference evidence="2 3" key="1">
    <citation type="submission" date="2020-07" db="EMBL/GenBank/DDBJ databases">
        <title>Telomere length de novo assembly of all 7 chromosomes of the fungus, Metarhizium brunneum, using a novel assembly pipeline.</title>
        <authorList>
            <person name="Saud z."/>
            <person name="Kortsinoglou A."/>
            <person name="Kouvelis V.N."/>
            <person name="Butt T.M."/>
        </authorList>
    </citation>
    <scope>NUCLEOTIDE SEQUENCE [LARGE SCALE GENOMIC DNA]</scope>
    <source>
        <strain evidence="2 3">4556</strain>
    </source>
</reference>
<proteinExistence type="predicted"/>
<accession>A0A7D5ZAK6</accession>
<feature type="compositionally biased region" description="Basic and acidic residues" evidence="1">
    <location>
        <begin position="223"/>
        <end position="237"/>
    </location>
</feature>
<feature type="compositionally biased region" description="Acidic residues" evidence="1">
    <location>
        <begin position="637"/>
        <end position="658"/>
    </location>
</feature>
<feature type="region of interest" description="Disordered" evidence="1">
    <location>
        <begin position="395"/>
        <end position="426"/>
    </location>
</feature>
<feature type="region of interest" description="Disordered" evidence="1">
    <location>
        <begin position="581"/>
        <end position="692"/>
    </location>
</feature>
<feature type="region of interest" description="Disordered" evidence="1">
    <location>
        <begin position="728"/>
        <end position="762"/>
    </location>
</feature>
<evidence type="ECO:0000313" key="2">
    <source>
        <dbReference type="EMBL" id="QLI72648.1"/>
    </source>
</evidence>
<dbReference type="GeneID" id="26243832"/>
<dbReference type="KEGG" id="mbrn:26243832"/>
<keyword evidence="3" id="KW-1185">Reference proteome</keyword>
<dbReference type="RefSeq" id="XP_014543655.2">
    <property type="nucleotide sequence ID" value="XM_014688169.2"/>
</dbReference>
<feature type="compositionally biased region" description="Polar residues" evidence="1">
    <location>
        <begin position="732"/>
        <end position="744"/>
    </location>
</feature>
<evidence type="ECO:0000256" key="1">
    <source>
        <dbReference type="SAM" id="MobiDB-lite"/>
    </source>
</evidence>
<gene>
    <name evidence="2" type="ORF">G6M90_00g084400</name>
</gene>
<dbReference type="Proteomes" id="UP000510686">
    <property type="component" value="Chromosome 5"/>
</dbReference>
<sequence>MDSQALSILRGLPSPLLEAECREQANNRKECYAHIQRLYKARQLRESFESPMATFNSKLQQITEEITAVRAKLQVPMANRNGRDDQDTADYETQKLVKQLAELVSQQRALFQDYNQVVQQEEEYAAGLERERRQGYAEVAQLEKIVANLRAKLPQAGASSSPDVLTMDASAANQASVSNSTGHVGHEEQSSGMSDDANVPAAETPRRHGRRGSSIVVDTSSIRAHEERPKDLASERRERKRKHRVSQAASGDKVAKRRNTANARLLDVDRPFTATLASNWTEDPWISDNGTVDFRNLYHNGEVVSYCMVLEYPPESDRFYIFYCQVHDQFMKNIPLNGARRHLRKHEMYESEPDEVMVEMFGVRVLDCTQDLAKEYNDAIYPHFKAKTWRSRQKKKAAARGTNRSNGDDDAVNKTYSTPTRAPLRSLIPPARRSSRQCVSSHTLGTRHWETLITNPKVGEIYCLTWHRDDRNYAVIVLPIGSFEPVGIPGSILATNLLEEGRRKSHATDPSTGDYIWSPGYEDGGKREDEREYPVIYFDNSLFPQNASYGWAMAADLQVFDSEDASIPYLKTVTEFLKDRKDRGQANGSEDDATRADRQTETAVDSTPSVPAVRDENHPIPQIDAYFNGAPRSESGSDLDDDGYSTDEWSLDPSDDEKDASTETNIASCQDRHKPPVARMGTGTCEEDSWDLPGDMIVDGRANEPSQTRSSTQQAGLARLALAYGEGAAEKQTPSLSSKSQAPPDTSAAAAAAAAESRPSCANTTTAIFTPKQPEALALSTGGQDVGRKPEGGSSSTHLRHSFGRIRETWPGLVLRPEVRTPSSPTYTAQQRITIDHLMHTAGMPKAPLHTR</sequence>
<feature type="region of interest" description="Disordered" evidence="1">
    <location>
        <begin position="173"/>
        <end position="258"/>
    </location>
</feature>
<dbReference type="EMBL" id="CP058936">
    <property type="protein sequence ID" value="QLI72648.1"/>
    <property type="molecule type" value="Genomic_DNA"/>
</dbReference>